<evidence type="ECO:0000313" key="2">
    <source>
        <dbReference type="Proteomes" id="UP001199054"/>
    </source>
</evidence>
<name>A0ABS8BCW9_9ACTN</name>
<dbReference type="Gene3D" id="2.60.120.1140">
    <property type="entry name" value="Protein of unknown function DUF192"/>
    <property type="match status" value="1"/>
</dbReference>
<dbReference type="Proteomes" id="UP001199054">
    <property type="component" value="Unassembled WGS sequence"/>
</dbReference>
<accession>A0ABS8BCW9</accession>
<protein>
    <submittedName>
        <fullName evidence="1">DUF192 domain-containing protein</fullName>
    </submittedName>
</protein>
<organism evidence="1 2">
    <name type="scientific">Streptomyces antimicrobicus</name>
    <dbReference type="NCBI Taxonomy" id="2883108"/>
    <lineage>
        <taxon>Bacteria</taxon>
        <taxon>Bacillati</taxon>
        <taxon>Actinomycetota</taxon>
        <taxon>Actinomycetes</taxon>
        <taxon>Kitasatosporales</taxon>
        <taxon>Streptomycetaceae</taxon>
        <taxon>Streptomyces</taxon>
    </lineage>
</organism>
<reference evidence="1 2" key="1">
    <citation type="submission" date="2021-10" db="EMBL/GenBank/DDBJ databases">
        <title>Streptomyces sp. strain SMC 277, a novel streptomycete isolated from soil.</title>
        <authorList>
            <person name="Chanama M."/>
        </authorList>
    </citation>
    <scope>NUCLEOTIDE SEQUENCE [LARGE SCALE GENOMIC DNA]</scope>
    <source>
        <strain evidence="1 2">SMC 277</strain>
    </source>
</reference>
<gene>
    <name evidence="1" type="ORF">LG632_24140</name>
</gene>
<evidence type="ECO:0000313" key="1">
    <source>
        <dbReference type="EMBL" id="MCB5182455.1"/>
    </source>
</evidence>
<dbReference type="Pfam" id="PF02643">
    <property type="entry name" value="DUF192"/>
    <property type="match status" value="1"/>
</dbReference>
<comment type="caution">
    <text evidence="1">The sequence shown here is derived from an EMBL/GenBank/DDBJ whole genome shotgun (WGS) entry which is preliminary data.</text>
</comment>
<proteinExistence type="predicted"/>
<dbReference type="InterPro" id="IPR003795">
    <property type="entry name" value="DUF192"/>
</dbReference>
<dbReference type="RefSeq" id="WP_226729572.1">
    <property type="nucleotide sequence ID" value="NZ_JAJAUY010000127.1"/>
</dbReference>
<dbReference type="InterPro" id="IPR038695">
    <property type="entry name" value="Saro_0823-like_sf"/>
</dbReference>
<dbReference type="EMBL" id="JAJAUY010000127">
    <property type="protein sequence ID" value="MCB5182455.1"/>
    <property type="molecule type" value="Genomic_DNA"/>
</dbReference>
<keyword evidence="2" id="KW-1185">Reference proteome</keyword>
<sequence>MGGRVRWRDGLGCLVLPGGAEVGMEVAASYRARTRGLLGRDGIEGALLLTPAGSVHTFGMRFAVDVAYLDRRCRVLAVRTMAPGRLGRPRLRSRYVLEAAAGAMAGWGLRPGVVVGLRAGQGPGPGSSTAR</sequence>